<reference evidence="7 8" key="1">
    <citation type="journal article" date="2015" name="Genome Announc.">
        <title>Expanding the biotechnology potential of lactobacilli through comparative genomics of 213 strains and associated genera.</title>
        <authorList>
            <person name="Sun Z."/>
            <person name="Harris H.M."/>
            <person name="McCann A."/>
            <person name="Guo C."/>
            <person name="Argimon S."/>
            <person name="Zhang W."/>
            <person name="Yang X."/>
            <person name="Jeffery I.B."/>
            <person name="Cooney J.C."/>
            <person name="Kagawa T.F."/>
            <person name="Liu W."/>
            <person name="Song Y."/>
            <person name="Salvetti E."/>
            <person name="Wrobel A."/>
            <person name="Rasinkangas P."/>
            <person name="Parkhill J."/>
            <person name="Rea M.C."/>
            <person name="O'Sullivan O."/>
            <person name="Ritari J."/>
            <person name="Douillard F.P."/>
            <person name="Paul Ross R."/>
            <person name="Yang R."/>
            <person name="Briner A.E."/>
            <person name="Felis G.E."/>
            <person name="de Vos W.M."/>
            <person name="Barrangou R."/>
            <person name="Klaenhammer T.R."/>
            <person name="Caufield P.W."/>
            <person name="Cui Y."/>
            <person name="Zhang H."/>
            <person name="O'Toole P.W."/>
        </authorList>
    </citation>
    <scope>NUCLEOTIDE SEQUENCE [LARGE SCALE GENOMIC DNA]</scope>
    <source>
        <strain evidence="7 8">DSM 17896</strain>
    </source>
</reference>
<keyword evidence="3" id="KW-0547">Nucleotide-binding</keyword>
<dbReference type="EMBL" id="JQBW01000010">
    <property type="protein sequence ID" value="KRN58497.1"/>
    <property type="molecule type" value="Genomic_DNA"/>
</dbReference>
<dbReference type="Pfam" id="PF02875">
    <property type="entry name" value="Mur_ligase_C"/>
    <property type="match status" value="1"/>
</dbReference>
<sequence length="517" mass="57700">MELHVAPALALLREHNLLDHVSDLTDFTATDVSYDSRKVKQGTLFFCKGNNFLPKYLTMAKEKGAIAYVAEQEYPEGKGLPAIIVNDEQKAMALLGAAFYGYPQNDLFIIAITGTKGKTTTAYFADHILGHSTNKHVALFSTLDRVLGNASQDRFKSDITTPESLDLYHDMRKAVDNGMTHLVMEVSSQAYKKNRVYGLKYNVGIFLNITPDHIGRNEHPTFADYLHCKEQLMVNSDTCIINAETHHLDDVYYTAKATTQPENIYLFARHGAQISLPDDQQLDFEYRNDFEDLHESEFQLTALSDRAKKLNLDHRYTTSMPGDYNEGNAVAAIIASGLAGASAEDDCATLDHVHIRGRMEMVPTKHHGLIYIDYAHNYASTKRLLAFLKRQTHAGKVTVLLGSTGDKGISRRPGLGKALTEEHPDKVILTTDDPGYEDPMKIAKEIDSHIDHDQVGEVQFIMDRETAIKSAIDNNKNGDIVVLAGKGEDPYQKIDGVDTPYASDSKIAREYVKEIEQ</sequence>
<dbReference type="GO" id="GO:0071555">
    <property type="term" value="P:cell wall organization"/>
    <property type="evidence" value="ECO:0007669"/>
    <property type="project" value="UniProtKB-KW"/>
</dbReference>
<evidence type="ECO:0000259" key="5">
    <source>
        <dbReference type="Pfam" id="PF02875"/>
    </source>
</evidence>
<comment type="similarity">
    <text evidence="2 3">Belongs to the MurCDEF family. MurE subfamily.</text>
</comment>
<dbReference type="Gene3D" id="3.90.190.20">
    <property type="entry name" value="Mur ligase, C-terminal domain"/>
    <property type="match status" value="1"/>
</dbReference>
<protein>
    <recommendedName>
        <fullName evidence="3">UDP-N-acetylmuramyl-tripeptide synthetase</fullName>
        <ecNumber evidence="3">6.3.2.-</ecNumber>
    </recommendedName>
    <alternativeName>
        <fullName evidence="3">UDP-MurNAc-tripeptide synthetase</fullName>
    </alternativeName>
</protein>
<keyword evidence="3" id="KW-0963">Cytoplasm</keyword>
<dbReference type="OrthoDB" id="9800958at2"/>
<comment type="PTM">
    <text evidence="3">Carboxylation is probably crucial for Mg(2+) binding and, consequently, for the gamma-phosphate positioning of ATP.</text>
</comment>
<feature type="binding site" evidence="3">
    <location>
        <position position="36"/>
    </location>
    <ligand>
        <name>UDP-N-acetyl-alpha-D-muramoyl-L-alanyl-D-glutamate</name>
        <dbReference type="ChEBI" id="CHEBI:83900"/>
    </ligand>
</feature>
<comment type="subcellular location">
    <subcellularLocation>
        <location evidence="3 4">Cytoplasm</location>
    </subcellularLocation>
</comment>
<dbReference type="SUPFAM" id="SSF63418">
    <property type="entry name" value="MurE/MurF N-terminal domain"/>
    <property type="match status" value="1"/>
</dbReference>
<dbReference type="GO" id="GO:0016881">
    <property type="term" value="F:acid-amino acid ligase activity"/>
    <property type="evidence" value="ECO:0007669"/>
    <property type="project" value="UniProtKB-UniRule"/>
</dbReference>
<feature type="domain" description="Mur ligase C-terminal" evidence="5">
    <location>
        <begin position="357"/>
        <end position="487"/>
    </location>
</feature>
<dbReference type="HAMAP" id="MF_00208">
    <property type="entry name" value="MurE"/>
    <property type="match status" value="1"/>
</dbReference>
<dbReference type="PANTHER" id="PTHR23135">
    <property type="entry name" value="MUR LIGASE FAMILY MEMBER"/>
    <property type="match status" value="1"/>
</dbReference>
<keyword evidence="3" id="KW-0460">Magnesium</keyword>
<dbReference type="InterPro" id="IPR036615">
    <property type="entry name" value="Mur_ligase_C_dom_sf"/>
</dbReference>
<evidence type="ECO:0000256" key="2">
    <source>
        <dbReference type="ARBA" id="ARBA00005898"/>
    </source>
</evidence>
<dbReference type="GO" id="GO:0009252">
    <property type="term" value="P:peptidoglycan biosynthetic process"/>
    <property type="evidence" value="ECO:0007669"/>
    <property type="project" value="UniProtKB-UniRule"/>
</dbReference>
<keyword evidence="3 4" id="KW-0132">Cell division</keyword>
<gene>
    <name evidence="3" type="primary">murE</name>
    <name evidence="7" type="ORF">IV45_GL000947</name>
</gene>
<keyword evidence="3 4" id="KW-0131">Cell cycle</keyword>
<keyword evidence="3 4" id="KW-0133">Cell shape</keyword>
<comment type="cofactor">
    <cofactor evidence="3">
        <name>Mg(2+)</name>
        <dbReference type="ChEBI" id="CHEBI:18420"/>
    </cofactor>
</comment>
<evidence type="ECO:0000259" key="6">
    <source>
        <dbReference type="Pfam" id="PF08245"/>
    </source>
</evidence>
<dbReference type="InterPro" id="IPR013221">
    <property type="entry name" value="Mur_ligase_cen"/>
</dbReference>
<proteinExistence type="inferred from homology"/>
<dbReference type="SUPFAM" id="SSF53623">
    <property type="entry name" value="MurD-like peptide ligases, catalytic domain"/>
    <property type="match status" value="1"/>
</dbReference>
<keyword evidence="3 7" id="KW-0436">Ligase</keyword>
<feature type="binding site" evidence="3">
    <location>
        <position position="195"/>
    </location>
    <ligand>
        <name>UDP-N-acetyl-alpha-D-muramoyl-L-alanyl-D-glutamate</name>
        <dbReference type="ChEBI" id="CHEBI:83900"/>
    </ligand>
</feature>
<organism evidence="7 8">
    <name type="scientific">Limosilactobacillus secaliphilus</name>
    <dbReference type="NCBI Taxonomy" id="396268"/>
    <lineage>
        <taxon>Bacteria</taxon>
        <taxon>Bacillati</taxon>
        <taxon>Bacillota</taxon>
        <taxon>Bacilli</taxon>
        <taxon>Lactobacillales</taxon>
        <taxon>Lactobacillaceae</taxon>
        <taxon>Limosilactobacillus</taxon>
    </lineage>
</organism>
<dbReference type="NCBIfam" id="NF001130">
    <property type="entry name" value="PRK00139.2-4"/>
    <property type="match status" value="1"/>
</dbReference>
<feature type="binding site" evidence="3">
    <location>
        <begin position="114"/>
        <end position="120"/>
    </location>
    <ligand>
        <name>ATP</name>
        <dbReference type="ChEBI" id="CHEBI:30616"/>
    </ligand>
</feature>
<dbReference type="SUPFAM" id="SSF53244">
    <property type="entry name" value="MurD-like peptide ligases, peptide-binding domain"/>
    <property type="match status" value="1"/>
</dbReference>
<evidence type="ECO:0000313" key="7">
    <source>
        <dbReference type="EMBL" id="KRN58497.1"/>
    </source>
</evidence>
<dbReference type="UniPathway" id="UPA00219"/>
<keyword evidence="8" id="KW-1185">Reference proteome</keyword>
<dbReference type="GO" id="GO:0008360">
    <property type="term" value="P:regulation of cell shape"/>
    <property type="evidence" value="ECO:0007669"/>
    <property type="project" value="UniProtKB-KW"/>
</dbReference>
<feature type="binding site" evidence="3">
    <location>
        <begin position="160"/>
        <end position="161"/>
    </location>
    <ligand>
        <name>UDP-N-acetyl-alpha-D-muramoyl-L-alanyl-D-glutamate</name>
        <dbReference type="ChEBI" id="CHEBI:83900"/>
    </ligand>
</feature>
<dbReference type="GO" id="GO:0000287">
    <property type="term" value="F:magnesium ion binding"/>
    <property type="evidence" value="ECO:0007669"/>
    <property type="project" value="UniProtKB-UniRule"/>
</dbReference>
<dbReference type="STRING" id="396268.IV45_GL000947"/>
<comment type="caution">
    <text evidence="7">The sequence shown here is derived from an EMBL/GenBank/DDBJ whole genome shotgun (WGS) entry which is preliminary data.</text>
</comment>
<evidence type="ECO:0000313" key="8">
    <source>
        <dbReference type="Proteomes" id="UP000050934"/>
    </source>
</evidence>
<dbReference type="GO" id="GO:0005737">
    <property type="term" value="C:cytoplasm"/>
    <property type="evidence" value="ECO:0007669"/>
    <property type="project" value="UniProtKB-SubCell"/>
</dbReference>
<dbReference type="Pfam" id="PF08245">
    <property type="entry name" value="Mur_ligase_M"/>
    <property type="match status" value="1"/>
</dbReference>
<dbReference type="Proteomes" id="UP000050934">
    <property type="component" value="Unassembled WGS sequence"/>
</dbReference>
<accession>A0A0R2I078</accession>
<feature type="binding site" evidence="3">
    <location>
        <position position="187"/>
    </location>
    <ligand>
        <name>UDP-N-acetyl-alpha-D-muramoyl-L-alanyl-D-glutamate</name>
        <dbReference type="ChEBI" id="CHEBI:83900"/>
    </ligand>
</feature>
<dbReference type="NCBIfam" id="TIGR01085">
    <property type="entry name" value="murE"/>
    <property type="match status" value="1"/>
</dbReference>
<dbReference type="PATRIC" id="fig|396268.3.peg.959"/>
<dbReference type="InterPro" id="IPR004101">
    <property type="entry name" value="Mur_ligase_C"/>
</dbReference>
<evidence type="ECO:0000256" key="1">
    <source>
        <dbReference type="ARBA" id="ARBA00004752"/>
    </source>
</evidence>
<dbReference type="AlphaFoldDB" id="A0A0R2I078"/>
<comment type="function">
    <text evidence="3">Catalyzes the addition of an amino acid to the nucleotide precursor UDP-N-acetylmuramoyl-L-alanyl-D-glutamate (UMAG) in the biosynthesis of bacterial cell-wall peptidoglycan.</text>
</comment>
<keyword evidence="3" id="KW-0067">ATP-binding</keyword>
<dbReference type="RefSeq" id="WP_057741961.1">
    <property type="nucleotide sequence ID" value="NZ_JQBW01000010.1"/>
</dbReference>
<evidence type="ECO:0000256" key="4">
    <source>
        <dbReference type="RuleBase" id="RU004135"/>
    </source>
</evidence>
<dbReference type="PANTHER" id="PTHR23135:SF4">
    <property type="entry name" value="UDP-N-ACETYLMURAMOYL-L-ALANYL-D-GLUTAMATE--2,6-DIAMINOPIMELATE LIGASE MURE HOMOLOG, CHLOROPLASTIC"/>
    <property type="match status" value="1"/>
</dbReference>
<comment type="pathway">
    <text evidence="1 3 4">Cell wall biogenesis; peptidoglycan biosynthesis.</text>
</comment>
<feature type="domain" description="Mur ligase central" evidence="6">
    <location>
        <begin position="112"/>
        <end position="335"/>
    </location>
</feature>
<dbReference type="Gene3D" id="3.40.1190.10">
    <property type="entry name" value="Mur-like, catalytic domain"/>
    <property type="match status" value="1"/>
</dbReference>
<comment type="caution">
    <text evidence="3">Lacks conserved residue(s) required for the propagation of feature annotation.</text>
</comment>
<dbReference type="InterPro" id="IPR035911">
    <property type="entry name" value="MurE/MurF_N"/>
</dbReference>
<keyword evidence="3 4" id="KW-0961">Cell wall biogenesis/degradation</keyword>
<dbReference type="GO" id="GO:0051301">
    <property type="term" value="P:cell division"/>
    <property type="evidence" value="ECO:0007669"/>
    <property type="project" value="UniProtKB-KW"/>
</dbReference>
<dbReference type="Gene3D" id="3.40.1390.10">
    <property type="entry name" value="MurE/MurF, N-terminal domain"/>
    <property type="match status" value="1"/>
</dbReference>
<name>A0A0R2I078_9LACO</name>
<dbReference type="EC" id="6.3.2.-" evidence="3"/>
<feature type="modified residue" description="N6-carboxylysine" evidence="3">
    <location>
        <position position="229"/>
    </location>
</feature>
<dbReference type="InterPro" id="IPR005761">
    <property type="entry name" value="UDP-N-AcMur-Glu-dNH2Pim_ligase"/>
</dbReference>
<evidence type="ECO:0000256" key="3">
    <source>
        <dbReference type="HAMAP-Rule" id="MF_00208"/>
    </source>
</evidence>
<dbReference type="GO" id="GO:0005524">
    <property type="term" value="F:ATP binding"/>
    <property type="evidence" value="ECO:0007669"/>
    <property type="project" value="UniProtKB-UniRule"/>
</dbReference>
<dbReference type="InterPro" id="IPR036565">
    <property type="entry name" value="Mur-like_cat_sf"/>
</dbReference>
<keyword evidence="3 4" id="KW-0573">Peptidoglycan synthesis</keyword>